<dbReference type="HOGENOM" id="CLU_489786_0_0_6"/>
<sequence>MRVWAGLWLGLVSTVVTGQCPDWQPAHAGQEIARLSQQIDQWDKDYWLAGASEVNDETYDRLTARLDMWRQCFGYSPQPPRQPPAKGHFLHPVAHTGARKLRDRLAVARWMAGKTDLWIQPKVDGVAVTLVYQNGRLSKAISRGDGQRGEDWTSRVRGIAAVPAVVSGPLRDSVLQGELFLRREGHIQQRMGGENARALVAGAMMQQADSALLNRLAIFIWAWPDGPADIRQRMAALSAGGFHYSARYTLPVQDSAEAERQRTAWFTSPLPFVTDGVVIRQGHEPAGRYWRPGQAGWMVAWKYPPVSQVATVRDVQFSVGRSGKVSAVAHLEPVQLDDKRVQRVLIGSVARWRALDIVKGDQLQISLAGQGIPRLDRVVWRVSERQRAEPPQEIFTPLSCYFSSPGCEAQFLARLNWLGSGAVLDIGGMGPATWRLLHQQWRFEHIFSWLGLSREQLQSTPGLSASRGLQLWHRFNLVRKRPLVRWVMALGLPLSAAALRATADSDWGAFSSRSEQQWRGVPGVGAKRASQLMAVLHHHVLGKLVAWLQEQQIPAFTPPGAEPENPPGSVG</sequence>
<accession>I2BEJ6</accession>
<dbReference type="HAMAP" id="MF_01587">
    <property type="entry name" value="DNA_ligase_B"/>
    <property type="match status" value="1"/>
</dbReference>
<keyword evidence="5 7" id="KW-0234">DNA repair</keyword>
<dbReference type="GO" id="GO:0006260">
    <property type="term" value="P:DNA replication"/>
    <property type="evidence" value="ECO:0007669"/>
    <property type="project" value="UniProtKB-KW"/>
</dbReference>
<evidence type="ECO:0000259" key="8">
    <source>
        <dbReference type="SMART" id="SM00532"/>
    </source>
</evidence>
<comment type="function">
    <text evidence="7">Catalyzes the formation of phosphodiester linkages between 5'-phosphoryl and 3'-hydroxyl groups in double-stranded DNA using NAD as a coenzyme and as the energy source for the reaction.</text>
</comment>
<dbReference type="Gene3D" id="3.30.470.30">
    <property type="entry name" value="DNA ligase/mRNA capping enzyme"/>
    <property type="match status" value="1"/>
</dbReference>
<dbReference type="RefSeq" id="WP_002442546.1">
    <property type="nucleotide sequence ID" value="NC_017910.1"/>
</dbReference>
<dbReference type="InterPro" id="IPR004150">
    <property type="entry name" value="NAD_DNA_ligase_OB"/>
</dbReference>
<evidence type="ECO:0000313" key="10">
    <source>
        <dbReference type="Proteomes" id="UP000001955"/>
    </source>
</evidence>
<dbReference type="Gene3D" id="1.10.287.610">
    <property type="entry name" value="Helix hairpin bin"/>
    <property type="match status" value="1"/>
</dbReference>
<dbReference type="AlphaFoldDB" id="I2BEJ6"/>
<dbReference type="InterPro" id="IPR050326">
    <property type="entry name" value="NAD_dep_DNA_ligaseB"/>
</dbReference>
<keyword evidence="1 7" id="KW-0436">Ligase</keyword>
<feature type="domain" description="NAD-dependent DNA ligase N-terminal" evidence="8">
    <location>
        <begin position="27"/>
        <end position="423"/>
    </location>
</feature>
<name>I2BEJ6_SHIBC</name>
<dbReference type="SUPFAM" id="SSF50249">
    <property type="entry name" value="Nucleic acid-binding proteins"/>
    <property type="match status" value="1"/>
</dbReference>
<dbReference type="SUPFAM" id="SSF47781">
    <property type="entry name" value="RuvA domain 2-like"/>
    <property type="match status" value="1"/>
</dbReference>
<keyword evidence="10" id="KW-1185">Reference proteome</keyword>
<proteinExistence type="inferred from homology"/>
<dbReference type="eggNOG" id="COG0272">
    <property type="taxonomic scope" value="Bacteria"/>
</dbReference>
<dbReference type="PANTHER" id="PTHR47810:SF1">
    <property type="entry name" value="DNA LIGASE B"/>
    <property type="match status" value="1"/>
</dbReference>
<dbReference type="NCBIfam" id="NF005987">
    <property type="entry name" value="PRK08097.1"/>
    <property type="match status" value="1"/>
</dbReference>
<reference evidence="9 10" key="1">
    <citation type="journal article" date="2012" name="J. Bacteriol.">
        <title>Complete genome sequence of the B12-producing Shimwellia blattae strain DSM 4481, isolated from a cockroach.</title>
        <authorList>
            <person name="Brzuszkiewicz E."/>
            <person name="Waschkowitz T."/>
            <person name="Wiezer A."/>
            <person name="Daniel R."/>
        </authorList>
    </citation>
    <scope>NUCLEOTIDE SEQUENCE [LARGE SCALE GENOMIC DNA]</scope>
    <source>
        <strain evidence="10">ATCC 29907 / DSM 4481 / JCM 1650 / NBRC 105725 / CDC 9005-74</strain>
    </source>
</reference>
<dbReference type="EC" id="6.5.1.2" evidence="7"/>
<dbReference type="InterPro" id="IPR013839">
    <property type="entry name" value="DNAligase_adenylation"/>
</dbReference>
<dbReference type="SUPFAM" id="SSF56091">
    <property type="entry name" value="DNA ligase/mRNA capping enzyme, catalytic domain"/>
    <property type="match status" value="1"/>
</dbReference>
<evidence type="ECO:0000313" key="9">
    <source>
        <dbReference type="EMBL" id="AFJ48950.1"/>
    </source>
</evidence>
<feature type="active site" description="N6-AMP-lysine intermediate" evidence="7">
    <location>
        <position position="122"/>
    </location>
</feature>
<evidence type="ECO:0000256" key="2">
    <source>
        <dbReference type="ARBA" id="ARBA00022705"/>
    </source>
</evidence>
<protein>
    <recommendedName>
        <fullName evidence="7">DNA ligase B</fullName>
        <ecNumber evidence="7">6.5.1.2</ecNumber>
    </recommendedName>
    <alternativeName>
        <fullName evidence="7">Polydeoxyribonucleotide synthase [NAD(+)] B</fullName>
    </alternativeName>
</protein>
<dbReference type="PROSITE" id="PS01055">
    <property type="entry name" value="DNA_LIGASE_N1"/>
    <property type="match status" value="1"/>
</dbReference>
<dbReference type="SMART" id="SM00532">
    <property type="entry name" value="LIGANc"/>
    <property type="match status" value="1"/>
</dbReference>
<keyword evidence="2 7" id="KW-0235">DNA replication</keyword>
<evidence type="ECO:0000256" key="4">
    <source>
        <dbReference type="ARBA" id="ARBA00023027"/>
    </source>
</evidence>
<dbReference type="Proteomes" id="UP000001955">
    <property type="component" value="Chromosome"/>
</dbReference>
<dbReference type="InterPro" id="IPR020923">
    <property type="entry name" value="DNA_ligase_B"/>
</dbReference>
<evidence type="ECO:0000256" key="6">
    <source>
        <dbReference type="ARBA" id="ARBA00034005"/>
    </source>
</evidence>
<dbReference type="PATRIC" id="fig|630626.3.peg.3820"/>
<dbReference type="OrthoDB" id="9759736at2"/>
<gene>
    <name evidence="7 9" type="primary">ligB</name>
    <name evidence="9" type="ordered locus">EBL_c39220</name>
</gene>
<dbReference type="Pfam" id="PF01653">
    <property type="entry name" value="DNA_ligase_aden"/>
    <property type="match status" value="1"/>
</dbReference>
<dbReference type="InterPro" id="IPR010994">
    <property type="entry name" value="RuvA_2-like"/>
</dbReference>
<dbReference type="KEGG" id="ebt:EBL_c39220"/>
<dbReference type="InterPro" id="IPR018239">
    <property type="entry name" value="DNA_ligase_AS"/>
</dbReference>
<dbReference type="InterPro" id="IPR033136">
    <property type="entry name" value="DNA_ligase_CS"/>
</dbReference>
<dbReference type="EMBL" id="CP001560">
    <property type="protein sequence ID" value="AFJ48950.1"/>
    <property type="molecule type" value="Genomic_DNA"/>
</dbReference>
<evidence type="ECO:0000256" key="7">
    <source>
        <dbReference type="HAMAP-Rule" id="MF_01587"/>
    </source>
</evidence>
<accession>K6VYI0</accession>
<comment type="similarity">
    <text evidence="7">Belongs to the NAD-dependent DNA ligase family. LigB subfamily.</text>
</comment>
<comment type="catalytic activity">
    <reaction evidence="6 7">
        <text>NAD(+) + (deoxyribonucleotide)n-3'-hydroxyl + 5'-phospho-(deoxyribonucleotide)m = (deoxyribonucleotide)n+m + AMP + beta-nicotinamide D-nucleotide.</text>
        <dbReference type="EC" id="6.5.1.2"/>
    </reaction>
</comment>
<dbReference type="GO" id="GO:0003911">
    <property type="term" value="F:DNA ligase (NAD+) activity"/>
    <property type="evidence" value="ECO:0007669"/>
    <property type="project" value="UniProtKB-UniRule"/>
</dbReference>
<dbReference type="Pfam" id="PF03120">
    <property type="entry name" value="OB_DNA_ligase"/>
    <property type="match status" value="1"/>
</dbReference>
<organism evidence="9 10">
    <name type="scientific">Shimwellia blattae (strain ATCC 29907 / DSM 4481 / JCM 1650 / NBRC 105725 / CDC 9005-74)</name>
    <name type="common">Escherichia blattae</name>
    <dbReference type="NCBI Taxonomy" id="630626"/>
    <lineage>
        <taxon>Bacteria</taxon>
        <taxon>Pseudomonadati</taxon>
        <taxon>Pseudomonadota</taxon>
        <taxon>Gammaproteobacteria</taxon>
        <taxon>Enterobacterales</taxon>
        <taxon>Enterobacteriaceae</taxon>
        <taxon>Shimwellia</taxon>
    </lineage>
</organism>
<evidence type="ECO:0000256" key="1">
    <source>
        <dbReference type="ARBA" id="ARBA00022598"/>
    </source>
</evidence>
<keyword evidence="4 7" id="KW-0520">NAD</keyword>
<dbReference type="GO" id="GO:0006281">
    <property type="term" value="P:DNA repair"/>
    <property type="evidence" value="ECO:0007669"/>
    <property type="project" value="UniProtKB-KW"/>
</dbReference>
<evidence type="ECO:0000256" key="3">
    <source>
        <dbReference type="ARBA" id="ARBA00022763"/>
    </source>
</evidence>
<dbReference type="InterPro" id="IPR013840">
    <property type="entry name" value="DNAligase_N"/>
</dbReference>
<dbReference type="InterPro" id="IPR012340">
    <property type="entry name" value="NA-bd_OB-fold"/>
</dbReference>
<dbReference type="PROSITE" id="PS01056">
    <property type="entry name" value="DNA_LIGASE_N2"/>
    <property type="match status" value="1"/>
</dbReference>
<evidence type="ECO:0000256" key="5">
    <source>
        <dbReference type="ARBA" id="ARBA00023204"/>
    </source>
</evidence>
<keyword evidence="3 7" id="KW-0227">DNA damage</keyword>
<dbReference type="STRING" id="630626.EBL_c39220"/>
<dbReference type="PANTHER" id="PTHR47810">
    <property type="entry name" value="DNA LIGASE"/>
    <property type="match status" value="1"/>
</dbReference>
<dbReference type="Gene3D" id="2.40.50.140">
    <property type="entry name" value="Nucleic acid-binding proteins"/>
    <property type="match status" value="1"/>
</dbReference>